<feature type="compositionally biased region" description="Polar residues" evidence="1">
    <location>
        <begin position="463"/>
        <end position="474"/>
    </location>
</feature>
<reference evidence="2 3" key="1">
    <citation type="journal article" date="2024" name="Ann. Entomol. Soc. Am.">
        <title>Genomic analyses of the southern and eastern yellowjacket wasps (Hymenoptera: Vespidae) reveal evolutionary signatures of social life.</title>
        <authorList>
            <person name="Catto M.A."/>
            <person name="Caine P.B."/>
            <person name="Orr S.E."/>
            <person name="Hunt B.G."/>
            <person name="Goodisman M.A.D."/>
        </authorList>
    </citation>
    <scope>NUCLEOTIDE SEQUENCE [LARGE SCALE GENOMIC DNA]</scope>
    <source>
        <strain evidence="2">233</strain>
        <tissue evidence="2">Head and thorax</tissue>
    </source>
</reference>
<organism evidence="2 3">
    <name type="scientific">Vespula squamosa</name>
    <name type="common">Southern yellow jacket</name>
    <name type="synonym">Wasp</name>
    <dbReference type="NCBI Taxonomy" id="30214"/>
    <lineage>
        <taxon>Eukaryota</taxon>
        <taxon>Metazoa</taxon>
        <taxon>Ecdysozoa</taxon>
        <taxon>Arthropoda</taxon>
        <taxon>Hexapoda</taxon>
        <taxon>Insecta</taxon>
        <taxon>Pterygota</taxon>
        <taxon>Neoptera</taxon>
        <taxon>Endopterygota</taxon>
        <taxon>Hymenoptera</taxon>
        <taxon>Apocrita</taxon>
        <taxon>Aculeata</taxon>
        <taxon>Vespoidea</taxon>
        <taxon>Vespidae</taxon>
        <taxon>Vespinae</taxon>
        <taxon>Vespula</taxon>
    </lineage>
</organism>
<feature type="compositionally biased region" description="Basic and acidic residues" evidence="1">
    <location>
        <begin position="535"/>
        <end position="545"/>
    </location>
</feature>
<gene>
    <name evidence="2" type="ORF">V1478_015598</name>
</gene>
<feature type="compositionally biased region" description="Basic and acidic residues" evidence="1">
    <location>
        <begin position="421"/>
        <end position="431"/>
    </location>
</feature>
<feature type="compositionally biased region" description="Polar residues" evidence="1">
    <location>
        <begin position="196"/>
        <end position="220"/>
    </location>
</feature>
<dbReference type="EMBL" id="JAUDFV010000156">
    <property type="protein sequence ID" value="KAL2714413.1"/>
    <property type="molecule type" value="Genomic_DNA"/>
</dbReference>
<evidence type="ECO:0000313" key="3">
    <source>
        <dbReference type="Proteomes" id="UP001607302"/>
    </source>
</evidence>
<dbReference type="Proteomes" id="UP001607302">
    <property type="component" value="Unassembled WGS sequence"/>
</dbReference>
<feature type="compositionally biased region" description="Basic and acidic residues" evidence="1">
    <location>
        <begin position="49"/>
        <end position="64"/>
    </location>
</feature>
<comment type="caution">
    <text evidence="2">The sequence shown here is derived from an EMBL/GenBank/DDBJ whole genome shotgun (WGS) entry which is preliminary data.</text>
</comment>
<feature type="region of interest" description="Disordered" evidence="1">
    <location>
        <begin position="454"/>
        <end position="488"/>
    </location>
</feature>
<evidence type="ECO:0000313" key="2">
    <source>
        <dbReference type="EMBL" id="KAL2714413.1"/>
    </source>
</evidence>
<feature type="region of interest" description="Disordered" evidence="1">
    <location>
        <begin position="636"/>
        <end position="663"/>
    </location>
</feature>
<keyword evidence="3" id="KW-1185">Reference proteome</keyword>
<feature type="region of interest" description="Disordered" evidence="1">
    <location>
        <begin position="509"/>
        <end position="550"/>
    </location>
</feature>
<feature type="region of interest" description="Disordered" evidence="1">
    <location>
        <begin position="84"/>
        <end position="107"/>
    </location>
</feature>
<feature type="region of interest" description="Disordered" evidence="1">
    <location>
        <begin position="38"/>
        <end position="72"/>
    </location>
</feature>
<dbReference type="AlphaFoldDB" id="A0ABD2A1D2"/>
<feature type="compositionally biased region" description="Basic and acidic residues" evidence="1">
    <location>
        <begin position="731"/>
        <end position="745"/>
    </location>
</feature>
<feature type="region of interest" description="Disordered" evidence="1">
    <location>
        <begin position="721"/>
        <end position="749"/>
    </location>
</feature>
<feature type="region of interest" description="Disordered" evidence="1">
    <location>
        <begin position="180"/>
        <end position="250"/>
    </location>
</feature>
<feature type="compositionally biased region" description="Basic and acidic residues" evidence="1">
    <location>
        <begin position="475"/>
        <end position="488"/>
    </location>
</feature>
<protein>
    <submittedName>
        <fullName evidence="2">Myb-like protein D</fullName>
    </submittedName>
</protein>
<sequence length="770" mass="89008">MNAFSENPFFFFVDNAHPIFPMDVYQDVGKIIELSDTGCDAISPSSTRQKKDQNREKDQYCEKKTPRHNSAPKNIRKIFDEKQETNKEEFQKKSNTRGNVLSADKTSPRKIKTKEFLKERSKTIDRENNEKIEQWERNIADFESILKGQGNFIGDLSSNEVIDDSDLSDYLLKKAINRKNQRKENDTRKKVFDPYKNSNESTSTTKLSQSRDGSNDLENNNNKRKRIFSTTRSAQKKKENSSKPEFNDVTDDTKVRTDFSFVTNVNERNNEVLKDLDKEIKKSIDRAVDIDSISDMFENLDGNLTKKIENINQEKNSTLKKQENVENFENDFNRQDVDHEMNNKTLSERKKGASKSADLDRMKYRENMTKRNVNKSSTDGNNSATTKIQDNESFIEKESFHNKNNKTKSRVLPKSAGSVSRRKEDIQKEKIESKKEINMAFSFDDNSDASKKLKKNVKERSSDTNPISGYSFSKSVKEDRESNKAGIQRKDLENIGAIFLSSAMKKSKRWSKTIDNEDKNLTSNNDPQNTSDQLEENKIEEDNSDRPPSFAKFHSTISNLLKLSDKTEKSIRSRIPIAISRLKKELGDNCNISNLENRRRSRSKSKVIIRETNRLKDNKIDESTSTALILVDKSDCTRDNDNEENDQEKSRQNSSNRKFEGARKKKMDVELKVFKMAKAEKEERRKEFEKCGLREPGKKLKNRSQEMIDIAVTILERKSEGVKTSDGTNSDGKHLENVHADHEGYSKPYSLRSGIYTRYFPNFSSKSYRT</sequence>
<feature type="compositionally biased region" description="Polar residues" evidence="1">
    <location>
        <begin position="370"/>
        <end position="392"/>
    </location>
</feature>
<accession>A0ABD2A1D2</accession>
<feature type="compositionally biased region" description="Basic and acidic residues" evidence="1">
    <location>
        <begin position="339"/>
        <end position="369"/>
    </location>
</feature>
<feature type="compositionally biased region" description="Basic and acidic residues" evidence="1">
    <location>
        <begin position="182"/>
        <end position="193"/>
    </location>
</feature>
<feature type="compositionally biased region" description="Basic and acidic residues" evidence="1">
    <location>
        <begin position="236"/>
        <end position="250"/>
    </location>
</feature>
<name>A0ABD2A1D2_VESSQ</name>
<feature type="compositionally biased region" description="Polar residues" evidence="1">
    <location>
        <begin position="521"/>
        <end position="532"/>
    </location>
</feature>
<evidence type="ECO:0000256" key="1">
    <source>
        <dbReference type="SAM" id="MobiDB-lite"/>
    </source>
</evidence>
<feature type="compositionally biased region" description="Basic and acidic residues" evidence="1">
    <location>
        <begin position="647"/>
        <end position="663"/>
    </location>
</feature>
<feature type="region of interest" description="Disordered" evidence="1">
    <location>
        <begin position="339"/>
        <end position="431"/>
    </location>
</feature>
<proteinExistence type="predicted"/>